<evidence type="ECO:0000256" key="4">
    <source>
        <dbReference type="ARBA" id="ARBA00023004"/>
    </source>
</evidence>
<proteinExistence type="inferred from homology"/>
<feature type="binding site" evidence="7">
    <location>
        <position position="114"/>
    </location>
    <ligand>
        <name>Fe cation</name>
        <dbReference type="ChEBI" id="CHEBI:24875"/>
    </ligand>
</feature>
<reference evidence="9 10" key="1">
    <citation type="journal article" date="2009" name="Nucleic Acids Res.">
        <title>Analysis of complete genome sequence of Neorickettsia risticii: causative agent of Potomac horse fever.</title>
        <authorList>
            <person name="Lin M."/>
            <person name="Zhang C."/>
            <person name="Gibson K."/>
            <person name="Rikihisa Y."/>
        </authorList>
    </citation>
    <scope>NUCLEOTIDE SEQUENCE [LARGE SCALE GENOMIC DNA]</scope>
    <source>
        <strain evidence="9 10">Illinois</strain>
    </source>
</reference>
<keyword evidence="10" id="KW-1185">Reference proteome</keyword>
<dbReference type="NCBIfam" id="TIGR00329">
    <property type="entry name" value="gcp_kae1"/>
    <property type="match status" value="1"/>
</dbReference>
<evidence type="ECO:0000313" key="10">
    <source>
        <dbReference type="Proteomes" id="UP000001627"/>
    </source>
</evidence>
<feature type="binding site" evidence="7">
    <location>
        <position position="299"/>
    </location>
    <ligand>
        <name>Fe cation</name>
        <dbReference type="ChEBI" id="CHEBI:24875"/>
    </ligand>
</feature>
<keyword evidence="5 7" id="KW-0012">Acyltransferase</keyword>
<feature type="binding site" evidence="7">
    <location>
        <position position="271"/>
    </location>
    <ligand>
        <name>substrate</name>
    </ligand>
</feature>
<dbReference type="NCBIfam" id="TIGR03723">
    <property type="entry name" value="T6A_TsaD_YgjD"/>
    <property type="match status" value="1"/>
</dbReference>
<dbReference type="PROSITE" id="PS01016">
    <property type="entry name" value="GLYCOPROTEASE"/>
    <property type="match status" value="1"/>
</dbReference>
<dbReference type="GO" id="GO:0008233">
    <property type="term" value="F:peptidase activity"/>
    <property type="evidence" value="ECO:0007669"/>
    <property type="project" value="UniProtKB-KW"/>
</dbReference>
<comment type="catalytic activity">
    <reaction evidence="6 7">
        <text>L-threonylcarbamoyladenylate + adenosine(37) in tRNA = N(6)-L-threonylcarbamoyladenosine(37) in tRNA + AMP + H(+)</text>
        <dbReference type="Rhea" id="RHEA:37059"/>
        <dbReference type="Rhea" id="RHEA-COMP:10162"/>
        <dbReference type="Rhea" id="RHEA-COMP:10163"/>
        <dbReference type="ChEBI" id="CHEBI:15378"/>
        <dbReference type="ChEBI" id="CHEBI:73682"/>
        <dbReference type="ChEBI" id="CHEBI:74411"/>
        <dbReference type="ChEBI" id="CHEBI:74418"/>
        <dbReference type="ChEBI" id="CHEBI:456215"/>
        <dbReference type="EC" id="2.3.1.234"/>
    </reaction>
</comment>
<dbReference type="InterPro" id="IPR022450">
    <property type="entry name" value="TsaD"/>
</dbReference>
<dbReference type="GO" id="GO:0005737">
    <property type="term" value="C:cytoplasm"/>
    <property type="evidence" value="ECO:0007669"/>
    <property type="project" value="UniProtKB-SubCell"/>
</dbReference>
<keyword evidence="4 7" id="KW-0408">Iron</keyword>
<dbReference type="HAMAP" id="MF_01445">
    <property type="entry name" value="TsaD"/>
    <property type="match status" value="1"/>
</dbReference>
<dbReference type="PRINTS" id="PR00789">
    <property type="entry name" value="OSIALOPTASE"/>
</dbReference>
<dbReference type="SUPFAM" id="SSF53067">
    <property type="entry name" value="Actin-like ATPase domain"/>
    <property type="match status" value="2"/>
</dbReference>
<dbReference type="GO" id="GO:0061711">
    <property type="term" value="F:tRNA N(6)-L-threonylcarbamoyladenine synthase activity"/>
    <property type="evidence" value="ECO:0007669"/>
    <property type="project" value="UniProtKB-EC"/>
</dbReference>
<evidence type="ECO:0000256" key="2">
    <source>
        <dbReference type="ARBA" id="ARBA00022694"/>
    </source>
</evidence>
<dbReference type="InterPro" id="IPR043129">
    <property type="entry name" value="ATPase_NBD"/>
</dbReference>
<dbReference type="STRING" id="434131.NRI_0228"/>
<dbReference type="PANTHER" id="PTHR11735">
    <property type="entry name" value="TRNA N6-ADENOSINE THREONYLCARBAMOYLTRANSFERASE"/>
    <property type="match status" value="1"/>
</dbReference>
<dbReference type="AlphaFoldDB" id="C6V4A3"/>
<dbReference type="HOGENOM" id="CLU_023208_0_2_5"/>
<dbReference type="EC" id="2.3.1.234" evidence="7"/>
<gene>
    <name evidence="7" type="primary">tsaD</name>
    <name evidence="9" type="ordered locus">NRI_0228</name>
</gene>
<evidence type="ECO:0000256" key="7">
    <source>
        <dbReference type="HAMAP-Rule" id="MF_01445"/>
    </source>
</evidence>
<dbReference type="InterPro" id="IPR000905">
    <property type="entry name" value="Gcp-like_dom"/>
</dbReference>
<keyword evidence="3 7" id="KW-0479">Metal-binding</keyword>
<dbReference type="KEGG" id="nri:NRI_0228"/>
<keyword evidence="7" id="KW-0963">Cytoplasm</keyword>
<feature type="binding site" evidence="7">
    <location>
        <position position="178"/>
    </location>
    <ligand>
        <name>substrate</name>
    </ligand>
</feature>
<feature type="binding site" evidence="7">
    <location>
        <begin position="132"/>
        <end position="136"/>
    </location>
    <ligand>
        <name>substrate</name>
    </ligand>
</feature>
<comment type="cofactor">
    <cofactor evidence="7">
        <name>Fe(2+)</name>
        <dbReference type="ChEBI" id="CHEBI:29033"/>
    </cofactor>
    <text evidence="7">Binds 1 Fe(2+) ion per subunit.</text>
</comment>
<evidence type="ECO:0000256" key="1">
    <source>
        <dbReference type="ARBA" id="ARBA00022679"/>
    </source>
</evidence>
<evidence type="ECO:0000259" key="8">
    <source>
        <dbReference type="Pfam" id="PF00814"/>
    </source>
</evidence>
<dbReference type="PANTHER" id="PTHR11735:SF6">
    <property type="entry name" value="TRNA N6-ADENOSINE THREONYLCARBAMOYLTRANSFERASE, MITOCHONDRIAL"/>
    <property type="match status" value="1"/>
</dbReference>
<comment type="subcellular location">
    <subcellularLocation>
        <location evidence="7">Cytoplasm</location>
    </subcellularLocation>
</comment>
<evidence type="ECO:0000313" key="9">
    <source>
        <dbReference type="EMBL" id="ACT69220.1"/>
    </source>
</evidence>
<comment type="similarity">
    <text evidence="7">Belongs to the KAE1 / TsaD family.</text>
</comment>
<evidence type="ECO:0000256" key="6">
    <source>
        <dbReference type="ARBA" id="ARBA00048117"/>
    </source>
</evidence>
<dbReference type="OrthoDB" id="9806197at2"/>
<dbReference type="RefSeq" id="WP_015816111.1">
    <property type="nucleotide sequence ID" value="NC_013009.1"/>
</dbReference>
<evidence type="ECO:0000256" key="3">
    <source>
        <dbReference type="ARBA" id="ARBA00022723"/>
    </source>
</evidence>
<dbReference type="GO" id="GO:0002949">
    <property type="term" value="P:tRNA threonylcarbamoyladenosine modification"/>
    <property type="evidence" value="ECO:0007669"/>
    <property type="project" value="UniProtKB-UniRule"/>
</dbReference>
<protein>
    <recommendedName>
        <fullName evidence="7">tRNA N6-adenosine threonylcarbamoyltransferase</fullName>
        <ecNumber evidence="7">2.3.1.234</ecNumber>
    </recommendedName>
    <alternativeName>
        <fullName evidence="7">N6-L-threonylcarbamoyladenine synthase</fullName>
        <shortName evidence="7">t(6)A synthase</shortName>
    </alternativeName>
    <alternativeName>
        <fullName evidence="7">t(6)A37 threonylcarbamoyladenosine biosynthesis protein TsaD</fullName>
    </alternativeName>
    <alternativeName>
        <fullName evidence="7">tRNA threonylcarbamoyladenosine biosynthesis protein TsaD</fullName>
    </alternativeName>
</protein>
<dbReference type="GO" id="GO:0005506">
    <property type="term" value="F:iron ion binding"/>
    <property type="evidence" value="ECO:0007669"/>
    <property type="project" value="UniProtKB-UniRule"/>
</dbReference>
<feature type="binding site" evidence="7">
    <location>
        <position position="182"/>
    </location>
    <ligand>
        <name>substrate</name>
    </ligand>
</feature>
<dbReference type="InterPro" id="IPR017860">
    <property type="entry name" value="Peptidase_M22_CS"/>
</dbReference>
<name>C6V4A3_NEORI</name>
<feature type="binding site" evidence="7">
    <location>
        <position position="165"/>
    </location>
    <ligand>
        <name>substrate</name>
    </ligand>
</feature>
<keyword evidence="2 7" id="KW-0819">tRNA processing</keyword>
<dbReference type="Proteomes" id="UP000001627">
    <property type="component" value="Chromosome"/>
</dbReference>
<dbReference type="Pfam" id="PF00814">
    <property type="entry name" value="TsaD"/>
    <property type="match status" value="1"/>
</dbReference>
<sequence>MNNHVILGVETSCDETSVAIVSEEGEVCFHEIFTQDHSRYNGVYPEFASREHLKILPQILRRAAQAHDLEKLTAIACTVGPGLVGSLIVGVMMARGLAFSLKKPVFGINHLEGHLLAVRLAKKINFPFVCLVISGGHSQLIDARKIGDYVLLGETLDDAFGEAFDKLATMLGFTYPGGKTVEKLAIKGDSERFRLPAALINQSGCNFSLSGIKTALKKIITSLPQITEQDKADICASFQACVARIVLSKLEQAVKICNHSKVVLAGGVGSNLYIRKILEEFAKNRDLSLHFPEGILCTDNAAMIAWAAIERLKAGCTELSLEPQPRLRW</sequence>
<dbReference type="EMBL" id="CP001431">
    <property type="protein sequence ID" value="ACT69220.1"/>
    <property type="molecule type" value="Genomic_DNA"/>
</dbReference>
<accession>C6V4A3</accession>
<evidence type="ECO:0000256" key="5">
    <source>
        <dbReference type="ARBA" id="ARBA00023315"/>
    </source>
</evidence>
<feature type="domain" description="Gcp-like" evidence="8">
    <location>
        <begin position="27"/>
        <end position="306"/>
    </location>
</feature>
<dbReference type="InterPro" id="IPR017861">
    <property type="entry name" value="KAE1/TsaD"/>
</dbReference>
<keyword evidence="1 7" id="KW-0808">Transferase</keyword>
<organism evidence="9 10">
    <name type="scientific">Neorickettsia risticii (strain Illinois)</name>
    <dbReference type="NCBI Taxonomy" id="434131"/>
    <lineage>
        <taxon>Bacteria</taxon>
        <taxon>Pseudomonadati</taxon>
        <taxon>Pseudomonadota</taxon>
        <taxon>Alphaproteobacteria</taxon>
        <taxon>Rickettsiales</taxon>
        <taxon>Anaplasmataceae</taxon>
        <taxon>Neorickettsia</taxon>
    </lineage>
</organism>
<feature type="binding site" evidence="7">
    <location>
        <position position="110"/>
    </location>
    <ligand>
        <name>Fe cation</name>
        <dbReference type="ChEBI" id="CHEBI:24875"/>
    </ligand>
</feature>
<keyword evidence="9" id="KW-0378">Hydrolase</keyword>
<dbReference type="Gene3D" id="3.30.420.40">
    <property type="match status" value="2"/>
</dbReference>
<dbReference type="CDD" id="cd24133">
    <property type="entry name" value="ASKHA_NBD_TsaD_bac"/>
    <property type="match status" value="1"/>
</dbReference>
<dbReference type="GO" id="GO:0006508">
    <property type="term" value="P:proteolysis"/>
    <property type="evidence" value="ECO:0007669"/>
    <property type="project" value="UniProtKB-KW"/>
</dbReference>
<dbReference type="eggNOG" id="COG0533">
    <property type="taxonomic scope" value="Bacteria"/>
</dbReference>
<comment type="function">
    <text evidence="7">Required for the formation of a threonylcarbamoyl group on adenosine at position 37 (t(6)A37) in tRNAs that read codons beginning with adenine. Is involved in the transfer of the threonylcarbamoyl moiety of threonylcarbamoyl-AMP (TC-AMP) to the N6 group of A37, together with TsaE and TsaB. TsaD likely plays a direct catalytic role in this reaction.</text>
</comment>